<dbReference type="Proteomes" id="UP000290365">
    <property type="component" value="Chromosome"/>
</dbReference>
<dbReference type="PROSITE" id="PS50931">
    <property type="entry name" value="HTH_LYSR"/>
    <property type="match status" value="1"/>
</dbReference>
<name>A0A4P6JK88_KTERU</name>
<dbReference type="Gene3D" id="1.10.10.10">
    <property type="entry name" value="Winged helix-like DNA-binding domain superfamily/Winged helix DNA-binding domain"/>
    <property type="match status" value="1"/>
</dbReference>
<proteinExistence type="inferred from homology"/>
<dbReference type="Pfam" id="PF03466">
    <property type="entry name" value="LysR_substrate"/>
    <property type="match status" value="1"/>
</dbReference>
<organism evidence="6 7">
    <name type="scientific">Ktedonosporobacter rubrisoli</name>
    <dbReference type="NCBI Taxonomy" id="2509675"/>
    <lineage>
        <taxon>Bacteria</taxon>
        <taxon>Bacillati</taxon>
        <taxon>Chloroflexota</taxon>
        <taxon>Ktedonobacteria</taxon>
        <taxon>Ktedonobacterales</taxon>
        <taxon>Ktedonosporobacteraceae</taxon>
        <taxon>Ktedonosporobacter</taxon>
    </lineage>
</organism>
<keyword evidence="2" id="KW-0805">Transcription regulation</keyword>
<dbReference type="GO" id="GO:0032993">
    <property type="term" value="C:protein-DNA complex"/>
    <property type="evidence" value="ECO:0007669"/>
    <property type="project" value="TreeGrafter"/>
</dbReference>
<dbReference type="RefSeq" id="WP_129886166.1">
    <property type="nucleotide sequence ID" value="NZ_CP035758.1"/>
</dbReference>
<dbReference type="EMBL" id="CP035758">
    <property type="protein sequence ID" value="QBD75568.1"/>
    <property type="molecule type" value="Genomic_DNA"/>
</dbReference>
<evidence type="ECO:0000256" key="3">
    <source>
        <dbReference type="ARBA" id="ARBA00023125"/>
    </source>
</evidence>
<comment type="similarity">
    <text evidence="1">Belongs to the LysR transcriptional regulatory family.</text>
</comment>
<dbReference type="GO" id="GO:0003700">
    <property type="term" value="F:DNA-binding transcription factor activity"/>
    <property type="evidence" value="ECO:0007669"/>
    <property type="project" value="InterPro"/>
</dbReference>
<dbReference type="AlphaFoldDB" id="A0A4P6JK88"/>
<reference evidence="6 7" key="1">
    <citation type="submission" date="2019-01" db="EMBL/GenBank/DDBJ databases">
        <title>Ktedonosporobacter rubrisoli SCAWS-G2.</title>
        <authorList>
            <person name="Huang Y."/>
            <person name="Yan B."/>
        </authorList>
    </citation>
    <scope>NUCLEOTIDE SEQUENCE [LARGE SCALE GENOMIC DNA]</scope>
    <source>
        <strain evidence="6 7">SCAWS-G2</strain>
    </source>
</reference>
<dbReference type="InterPro" id="IPR005119">
    <property type="entry name" value="LysR_subst-bd"/>
</dbReference>
<protein>
    <submittedName>
        <fullName evidence="6">LysR family transcriptional regulator</fullName>
    </submittedName>
</protein>
<keyword evidence="3" id="KW-0238">DNA-binding</keyword>
<feature type="domain" description="HTH lysR-type" evidence="5">
    <location>
        <begin position="1"/>
        <end position="58"/>
    </location>
</feature>
<dbReference type="CDD" id="cd05466">
    <property type="entry name" value="PBP2_LTTR_substrate"/>
    <property type="match status" value="1"/>
</dbReference>
<dbReference type="FunFam" id="1.10.10.10:FF:000001">
    <property type="entry name" value="LysR family transcriptional regulator"/>
    <property type="match status" value="1"/>
</dbReference>
<dbReference type="Gene3D" id="3.40.190.290">
    <property type="match status" value="1"/>
</dbReference>
<gene>
    <name evidence="6" type="ORF">EPA93_05940</name>
</gene>
<keyword evidence="4" id="KW-0804">Transcription</keyword>
<evidence type="ECO:0000256" key="4">
    <source>
        <dbReference type="ARBA" id="ARBA00023163"/>
    </source>
</evidence>
<dbReference type="GO" id="GO:0003677">
    <property type="term" value="F:DNA binding"/>
    <property type="evidence" value="ECO:0007669"/>
    <property type="project" value="UniProtKB-KW"/>
</dbReference>
<sequence length="320" mass="35731">MELRQLHYFVVLAHRLHFSRAAEELAIAQPALSQQIQALEQEFGVQLFERRPRHIRLTPAGQGLLMHAERVLADVDTLSTEMAAYAGLQRGRLHIGLHQTLGMSWLAGLLARFHRRYEGIELVLHEGVTEPMLKQVEEGKLDVIWIHTIGTLFPKAPLPKNIETKAILTEAVLLGANPYHRLAGCKQINWNQLQKEAFVLFQPGSGLRQVMMHLAQHAGFLPHVIFESGDMSIIRALVAEGMGIAVFPQSVIAAAGRSLVSLDLSPALPSRTVQLAWHQQRASTPTIQAFLDFVQEDLCLHPWAASFIDRSRTSAQDDQP</sequence>
<dbReference type="KEGG" id="kbs:EPA93_05940"/>
<dbReference type="SUPFAM" id="SSF46785">
    <property type="entry name" value="Winged helix' DNA-binding domain"/>
    <property type="match status" value="1"/>
</dbReference>
<evidence type="ECO:0000313" key="6">
    <source>
        <dbReference type="EMBL" id="QBD75568.1"/>
    </source>
</evidence>
<keyword evidence="7" id="KW-1185">Reference proteome</keyword>
<evidence type="ECO:0000256" key="1">
    <source>
        <dbReference type="ARBA" id="ARBA00009437"/>
    </source>
</evidence>
<evidence type="ECO:0000256" key="2">
    <source>
        <dbReference type="ARBA" id="ARBA00023015"/>
    </source>
</evidence>
<dbReference type="InterPro" id="IPR036388">
    <property type="entry name" value="WH-like_DNA-bd_sf"/>
</dbReference>
<dbReference type="Pfam" id="PF00126">
    <property type="entry name" value="HTH_1"/>
    <property type="match status" value="1"/>
</dbReference>
<evidence type="ECO:0000259" key="5">
    <source>
        <dbReference type="PROSITE" id="PS50931"/>
    </source>
</evidence>
<dbReference type="SUPFAM" id="SSF53850">
    <property type="entry name" value="Periplasmic binding protein-like II"/>
    <property type="match status" value="1"/>
</dbReference>
<dbReference type="InterPro" id="IPR036390">
    <property type="entry name" value="WH_DNA-bd_sf"/>
</dbReference>
<accession>A0A4P6JK88</accession>
<dbReference type="PANTHER" id="PTHR30346:SF28">
    <property type="entry name" value="HTH-TYPE TRANSCRIPTIONAL REGULATOR CYNR"/>
    <property type="match status" value="1"/>
</dbReference>
<dbReference type="PRINTS" id="PR00039">
    <property type="entry name" value="HTHLYSR"/>
</dbReference>
<dbReference type="InterPro" id="IPR000847">
    <property type="entry name" value="LysR_HTH_N"/>
</dbReference>
<dbReference type="OrthoDB" id="9803714at2"/>
<evidence type="ECO:0000313" key="7">
    <source>
        <dbReference type="Proteomes" id="UP000290365"/>
    </source>
</evidence>
<dbReference type="PANTHER" id="PTHR30346">
    <property type="entry name" value="TRANSCRIPTIONAL DUAL REGULATOR HCAR-RELATED"/>
    <property type="match status" value="1"/>
</dbReference>